<evidence type="ECO:0000313" key="4">
    <source>
        <dbReference type="Proteomes" id="UP001368500"/>
    </source>
</evidence>
<feature type="signal peptide" evidence="1">
    <location>
        <begin position="1"/>
        <end position="26"/>
    </location>
</feature>
<dbReference type="NCBIfam" id="TIGR02595">
    <property type="entry name" value="PEP_CTERM"/>
    <property type="match status" value="1"/>
</dbReference>
<reference evidence="3 4" key="1">
    <citation type="submission" date="2024-04" db="EMBL/GenBank/DDBJ databases">
        <title>Novel species of the genus Ideonella isolated from streams.</title>
        <authorList>
            <person name="Lu H."/>
        </authorList>
    </citation>
    <scope>NUCLEOTIDE SEQUENCE [LARGE SCALE GENOMIC DNA]</scope>
    <source>
        <strain evidence="3 4">BYS139W</strain>
    </source>
</reference>
<feature type="domain" description="Ice-binding protein C-terminal" evidence="2">
    <location>
        <begin position="181"/>
        <end position="205"/>
    </location>
</feature>
<evidence type="ECO:0000259" key="2">
    <source>
        <dbReference type="Pfam" id="PF07589"/>
    </source>
</evidence>
<evidence type="ECO:0000313" key="3">
    <source>
        <dbReference type="EMBL" id="MEK8028586.1"/>
    </source>
</evidence>
<dbReference type="InterPro" id="IPR013424">
    <property type="entry name" value="Ice-binding_C"/>
</dbReference>
<proteinExistence type="predicted"/>
<organism evidence="3 4">
    <name type="scientific">Pseudaquabacterium rugosum</name>
    <dbReference type="NCBI Taxonomy" id="2984194"/>
    <lineage>
        <taxon>Bacteria</taxon>
        <taxon>Pseudomonadati</taxon>
        <taxon>Pseudomonadota</taxon>
        <taxon>Betaproteobacteria</taxon>
        <taxon>Burkholderiales</taxon>
        <taxon>Sphaerotilaceae</taxon>
        <taxon>Pseudaquabacterium</taxon>
    </lineage>
</organism>
<dbReference type="Pfam" id="PF07589">
    <property type="entry name" value="PEP-CTERM"/>
    <property type="match status" value="1"/>
</dbReference>
<name>A0ABU9BF76_9BURK</name>
<evidence type="ECO:0000256" key="1">
    <source>
        <dbReference type="SAM" id="SignalP"/>
    </source>
</evidence>
<keyword evidence="4" id="KW-1185">Reference proteome</keyword>
<dbReference type="EMBL" id="JBBUTF010000026">
    <property type="protein sequence ID" value="MEK8028586.1"/>
    <property type="molecule type" value="Genomic_DNA"/>
</dbReference>
<comment type="caution">
    <text evidence="3">The sequence shown here is derived from an EMBL/GenBank/DDBJ whole genome shotgun (WGS) entry which is preliminary data.</text>
</comment>
<dbReference type="Proteomes" id="UP001368500">
    <property type="component" value="Unassembled WGS sequence"/>
</dbReference>
<sequence length="208" mass="21896">MTPIPTRTIRTLAATAALLLGTSAQATFALGECHTLSATNDSGITVTECGYALGASWYGHYQVDNGSTEGILDLYVSTQVGDETMPDTIRERWSAGYISKVDWDANQALQYGSFASVFGEADTGAYHFFNNHPPGTEANPIVAGESTGPFEFSFSTMPRTNFLALGTGGQVLAQSYAVTTAVPEPGSWALMALGLGVVGLGARRRRAG</sequence>
<accession>A0ABU9BF76</accession>
<feature type="chain" id="PRO_5046867414" evidence="1">
    <location>
        <begin position="27"/>
        <end position="208"/>
    </location>
</feature>
<dbReference type="RefSeq" id="WP_341376371.1">
    <property type="nucleotide sequence ID" value="NZ_JBBUTF010000026.1"/>
</dbReference>
<protein>
    <submittedName>
        <fullName evidence="3">PEP-CTERM sorting domain-containing protein</fullName>
    </submittedName>
</protein>
<keyword evidence="1" id="KW-0732">Signal</keyword>
<gene>
    <name evidence="3" type="ORF">AACH11_21720</name>
</gene>